<dbReference type="CDD" id="cd04882">
    <property type="entry name" value="ACT_Bt0572_2"/>
    <property type="match status" value="1"/>
</dbReference>
<dbReference type="SUPFAM" id="SSF55021">
    <property type="entry name" value="ACT-like"/>
    <property type="match status" value="2"/>
</dbReference>
<dbReference type="AlphaFoldDB" id="A0AAW5JZJ2"/>
<dbReference type="EMBL" id="JANFYT010000003">
    <property type="protein sequence ID" value="MCQ4813152.1"/>
    <property type="molecule type" value="Genomic_DNA"/>
</dbReference>
<dbReference type="InterPro" id="IPR045739">
    <property type="entry name" value="ACT_dom_pair"/>
</dbReference>
<organism evidence="2 3">
    <name type="scientific">Cloacibacillus evryensis</name>
    <dbReference type="NCBI Taxonomy" id="508460"/>
    <lineage>
        <taxon>Bacteria</taxon>
        <taxon>Thermotogati</taxon>
        <taxon>Synergistota</taxon>
        <taxon>Synergistia</taxon>
        <taxon>Synergistales</taxon>
        <taxon>Synergistaceae</taxon>
        <taxon>Cloacibacillus</taxon>
    </lineage>
</organism>
<dbReference type="InterPro" id="IPR045865">
    <property type="entry name" value="ACT-like_dom_sf"/>
</dbReference>
<dbReference type="GeneID" id="95757590"/>
<dbReference type="PANTHER" id="PTHR40099:SF1">
    <property type="entry name" value="ACETOLACTATE SYNTHASE, SMALL SUBUNIT"/>
    <property type="match status" value="1"/>
</dbReference>
<proteinExistence type="predicted"/>
<dbReference type="Proteomes" id="UP001205919">
    <property type="component" value="Unassembled WGS sequence"/>
</dbReference>
<keyword evidence="3" id="KW-1185">Reference proteome</keyword>
<feature type="domain" description="ACT" evidence="1">
    <location>
        <begin position="77"/>
        <end position="151"/>
    </location>
</feature>
<gene>
    <name evidence="2" type="ORF">NE630_01790</name>
</gene>
<evidence type="ECO:0000313" key="3">
    <source>
        <dbReference type="Proteomes" id="UP001205919"/>
    </source>
</evidence>
<name>A0AAW5JZJ2_9BACT</name>
<dbReference type="RefSeq" id="WP_008708812.1">
    <property type="nucleotide sequence ID" value="NZ_CABKQM010000002.1"/>
</dbReference>
<reference evidence="2 3" key="1">
    <citation type="submission" date="2022-06" db="EMBL/GenBank/DDBJ databases">
        <title>Isolation of gut microbiota from human fecal samples.</title>
        <authorList>
            <person name="Pamer E.G."/>
            <person name="Barat B."/>
            <person name="Waligurski E."/>
            <person name="Medina S."/>
            <person name="Paddock L."/>
            <person name="Mostad J."/>
        </authorList>
    </citation>
    <scope>NUCLEOTIDE SEQUENCE [LARGE SCALE GENOMIC DNA]</scope>
    <source>
        <strain evidence="2 3">DFI.9.90</strain>
    </source>
</reference>
<dbReference type="PANTHER" id="PTHR40099">
    <property type="entry name" value="ACETOLACTATE SYNTHASE, SMALL SUBUNIT"/>
    <property type="match status" value="1"/>
</dbReference>
<dbReference type="Pfam" id="PF19571">
    <property type="entry name" value="ACT_8"/>
    <property type="match status" value="1"/>
</dbReference>
<accession>A0AAW5JZJ2</accession>
<dbReference type="Gene3D" id="3.30.2130.10">
    <property type="entry name" value="VC0802-like"/>
    <property type="match status" value="1"/>
</dbReference>
<dbReference type="PROSITE" id="PS51671">
    <property type="entry name" value="ACT"/>
    <property type="match status" value="1"/>
</dbReference>
<protein>
    <submittedName>
        <fullName evidence="2">Acetolactate synthase</fullName>
    </submittedName>
</protein>
<dbReference type="InterPro" id="IPR002912">
    <property type="entry name" value="ACT_dom"/>
</dbReference>
<comment type="caution">
    <text evidence="2">The sequence shown here is derived from an EMBL/GenBank/DDBJ whole genome shotgun (WGS) entry which is preliminary data.</text>
</comment>
<sequence length="151" mass="16559">MKGEKTMTVKQISVFVENKPGKLAEFVELLRANGIDMRALSLAEAADFGVLRTIVSDPDKAQRVLSEAGSISAVTPVLAVEVSDEPGALYHILEILREGNINLEYTYAFTTRRNQGAYMVFRVADKNIERAVALLAENGIGIVAQEDIYDL</sequence>
<evidence type="ECO:0000259" key="1">
    <source>
        <dbReference type="PROSITE" id="PS51671"/>
    </source>
</evidence>
<evidence type="ECO:0000313" key="2">
    <source>
        <dbReference type="EMBL" id="MCQ4813152.1"/>
    </source>
</evidence>